<dbReference type="PANTHER" id="PTHR24394:SF29">
    <property type="entry name" value="MYONEURIN"/>
    <property type="match status" value="1"/>
</dbReference>
<dbReference type="PROSITE" id="PS00028">
    <property type="entry name" value="ZINC_FINGER_C2H2_1"/>
    <property type="match status" value="1"/>
</dbReference>
<protein>
    <recommendedName>
        <fullName evidence="8">C2H2-type domain-containing protein</fullName>
    </recommendedName>
</protein>
<dbReference type="InterPro" id="IPR036236">
    <property type="entry name" value="Znf_C2H2_sf"/>
</dbReference>
<dbReference type="Gene3D" id="3.30.160.60">
    <property type="entry name" value="Classic Zinc Finger"/>
    <property type="match status" value="2"/>
</dbReference>
<feature type="non-terminal residue" evidence="9">
    <location>
        <position position="1"/>
    </location>
</feature>
<accession>A0ABR1LU28</accession>
<evidence type="ECO:0000256" key="2">
    <source>
        <dbReference type="ARBA" id="ARBA00022723"/>
    </source>
</evidence>
<evidence type="ECO:0000256" key="6">
    <source>
        <dbReference type="ARBA" id="ARBA00023242"/>
    </source>
</evidence>
<comment type="caution">
    <text evidence="9">The sequence shown here is derived from an EMBL/GenBank/DDBJ whole genome shotgun (WGS) entry which is preliminary data.</text>
</comment>
<dbReference type="InterPro" id="IPR013087">
    <property type="entry name" value="Znf_C2H2_type"/>
</dbReference>
<dbReference type="Pfam" id="PF00096">
    <property type="entry name" value="zf-C2H2"/>
    <property type="match status" value="1"/>
</dbReference>
<dbReference type="SUPFAM" id="SSF57667">
    <property type="entry name" value="beta-beta-alpha zinc fingers"/>
    <property type="match status" value="1"/>
</dbReference>
<evidence type="ECO:0000256" key="7">
    <source>
        <dbReference type="PROSITE-ProRule" id="PRU00042"/>
    </source>
</evidence>
<organism evidence="9 10">
    <name type="scientific">Phyllosticta citribraziliensis</name>
    <dbReference type="NCBI Taxonomy" id="989973"/>
    <lineage>
        <taxon>Eukaryota</taxon>
        <taxon>Fungi</taxon>
        <taxon>Dikarya</taxon>
        <taxon>Ascomycota</taxon>
        <taxon>Pezizomycotina</taxon>
        <taxon>Dothideomycetes</taxon>
        <taxon>Dothideomycetes incertae sedis</taxon>
        <taxon>Botryosphaeriales</taxon>
        <taxon>Phyllostictaceae</taxon>
        <taxon>Phyllosticta</taxon>
    </lineage>
</organism>
<evidence type="ECO:0000256" key="4">
    <source>
        <dbReference type="ARBA" id="ARBA00022771"/>
    </source>
</evidence>
<proteinExistence type="predicted"/>
<gene>
    <name evidence="9" type="ORF">J3D65DRAFT_530779</name>
</gene>
<feature type="domain" description="C2H2-type" evidence="8">
    <location>
        <begin position="43"/>
        <end position="61"/>
    </location>
</feature>
<keyword evidence="4 7" id="KW-0863">Zinc-finger</keyword>
<dbReference type="PROSITE" id="PS50157">
    <property type="entry name" value="ZINC_FINGER_C2H2_2"/>
    <property type="match status" value="2"/>
</dbReference>
<dbReference type="Proteomes" id="UP001360953">
    <property type="component" value="Unassembled WGS sequence"/>
</dbReference>
<evidence type="ECO:0000256" key="1">
    <source>
        <dbReference type="ARBA" id="ARBA00004123"/>
    </source>
</evidence>
<dbReference type="GeneID" id="92029574"/>
<keyword evidence="3" id="KW-0677">Repeat</keyword>
<feature type="domain" description="C2H2-type" evidence="8">
    <location>
        <begin position="14"/>
        <end position="42"/>
    </location>
</feature>
<evidence type="ECO:0000313" key="10">
    <source>
        <dbReference type="Proteomes" id="UP001360953"/>
    </source>
</evidence>
<comment type="subcellular location">
    <subcellularLocation>
        <location evidence="1">Nucleus</location>
    </subcellularLocation>
</comment>
<dbReference type="Pfam" id="PF13894">
    <property type="entry name" value="zf-C2H2_4"/>
    <property type="match status" value="1"/>
</dbReference>
<reference evidence="9 10" key="1">
    <citation type="submission" date="2024-04" db="EMBL/GenBank/DDBJ databases">
        <title>Phyllosticta paracitricarpa is synonymous to the EU quarantine fungus P. citricarpa based on phylogenomic analyses.</title>
        <authorList>
            <consortium name="Lawrence Berkeley National Laboratory"/>
            <person name="Van ingen-buijs V.A."/>
            <person name="Van westerhoven A.C."/>
            <person name="Haridas S."/>
            <person name="Skiadas P."/>
            <person name="Martin F."/>
            <person name="Groenewald J.Z."/>
            <person name="Crous P.W."/>
            <person name="Seidl M.F."/>
        </authorList>
    </citation>
    <scope>NUCLEOTIDE SEQUENCE [LARGE SCALE GENOMIC DNA]</scope>
    <source>
        <strain evidence="9 10">CPC 17464</strain>
    </source>
</reference>
<evidence type="ECO:0000313" key="9">
    <source>
        <dbReference type="EMBL" id="KAK7538690.1"/>
    </source>
</evidence>
<name>A0ABR1LU28_9PEZI</name>
<sequence length="61" mass="7038">PASREYSVDTEKSFMCDICGDGFTRKCALKRHKDNIHSDKRPFSCSNCAQSFIRNDQLLEH</sequence>
<keyword evidence="5" id="KW-0862">Zinc</keyword>
<dbReference type="RefSeq" id="XP_066656377.1">
    <property type="nucleotide sequence ID" value="XM_066796668.1"/>
</dbReference>
<dbReference type="EMBL" id="JBBPEH010000005">
    <property type="protein sequence ID" value="KAK7538690.1"/>
    <property type="molecule type" value="Genomic_DNA"/>
</dbReference>
<evidence type="ECO:0000256" key="3">
    <source>
        <dbReference type="ARBA" id="ARBA00022737"/>
    </source>
</evidence>
<keyword evidence="10" id="KW-1185">Reference proteome</keyword>
<keyword evidence="6" id="KW-0539">Nucleus</keyword>
<evidence type="ECO:0000259" key="8">
    <source>
        <dbReference type="PROSITE" id="PS50157"/>
    </source>
</evidence>
<feature type="non-terminal residue" evidence="9">
    <location>
        <position position="61"/>
    </location>
</feature>
<dbReference type="PANTHER" id="PTHR24394">
    <property type="entry name" value="ZINC FINGER PROTEIN"/>
    <property type="match status" value="1"/>
</dbReference>
<evidence type="ECO:0000256" key="5">
    <source>
        <dbReference type="ARBA" id="ARBA00022833"/>
    </source>
</evidence>
<keyword evidence="2" id="KW-0479">Metal-binding</keyword>